<dbReference type="eggNOG" id="ENOG502RKVM">
    <property type="taxonomic scope" value="Eukaryota"/>
</dbReference>
<dbReference type="Pfam" id="PF11951">
    <property type="entry name" value="Fungal_trans_2"/>
    <property type="match status" value="1"/>
</dbReference>
<dbReference type="AlphaFoldDB" id="G9NLC6"/>
<dbReference type="OrthoDB" id="5126878at2759"/>
<dbReference type="PANTHER" id="PTHR38111:SF9">
    <property type="entry name" value="ZN(2)-C6 FUNGAL-TYPE DOMAIN-CONTAINING PROTEIN"/>
    <property type="match status" value="1"/>
</dbReference>
<dbReference type="Proteomes" id="UP000005426">
    <property type="component" value="Unassembled WGS sequence"/>
</dbReference>
<dbReference type="InterPro" id="IPR021858">
    <property type="entry name" value="Fun_TF"/>
</dbReference>
<evidence type="ECO:0008006" key="4">
    <source>
        <dbReference type="Google" id="ProtNLM"/>
    </source>
</evidence>
<organism evidence="2 3">
    <name type="scientific">Hypocrea atroviridis (strain ATCC 20476 / IMI 206040)</name>
    <name type="common">Trichoderma atroviride</name>
    <dbReference type="NCBI Taxonomy" id="452589"/>
    <lineage>
        <taxon>Eukaryota</taxon>
        <taxon>Fungi</taxon>
        <taxon>Dikarya</taxon>
        <taxon>Ascomycota</taxon>
        <taxon>Pezizomycotina</taxon>
        <taxon>Sordariomycetes</taxon>
        <taxon>Hypocreomycetidae</taxon>
        <taxon>Hypocreales</taxon>
        <taxon>Hypocreaceae</taxon>
        <taxon>Trichoderma</taxon>
    </lineage>
</organism>
<name>G9NLC6_HYPAI</name>
<evidence type="ECO:0000256" key="1">
    <source>
        <dbReference type="ARBA" id="ARBA00023242"/>
    </source>
</evidence>
<gene>
    <name evidence="2" type="ORF">TRIATDRAFT_281499</name>
</gene>
<accession>G9NLC6</accession>
<keyword evidence="3" id="KW-1185">Reference proteome</keyword>
<dbReference type="OMA" id="CKTCRRA"/>
<dbReference type="HOGENOM" id="CLU_752391_0_0_1"/>
<reference evidence="2 3" key="1">
    <citation type="journal article" date="2011" name="Genome Biol.">
        <title>Comparative genome sequence analysis underscores mycoparasitism as the ancestral life style of Trichoderma.</title>
        <authorList>
            <person name="Kubicek C.P."/>
            <person name="Herrera-Estrella A."/>
            <person name="Seidl-Seiboth V."/>
            <person name="Martinez D.A."/>
            <person name="Druzhinina I.S."/>
            <person name="Thon M."/>
            <person name="Zeilinger S."/>
            <person name="Casas-Flores S."/>
            <person name="Horwitz B.A."/>
            <person name="Mukherjee P.K."/>
            <person name="Mukherjee M."/>
            <person name="Kredics L."/>
            <person name="Alcaraz L.D."/>
            <person name="Aerts A."/>
            <person name="Antal Z."/>
            <person name="Atanasova L."/>
            <person name="Cervantes-Badillo M.G."/>
            <person name="Challacombe J."/>
            <person name="Chertkov O."/>
            <person name="McCluskey K."/>
            <person name="Coulpier F."/>
            <person name="Deshpande N."/>
            <person name="von Doehren H."/>
            <person name="Ebbole D.J."/>
            <person name="Esquivel-Naranjo E.U."/>
            <person name="Fekete E."/>
            <person name="Flipphi M."/>
            <person name="Glaser F."/>
            <person name="Gomez-Rodriguez E.Y."/>
            <person name="Gruber S."/>
            <person name="Han C."/>
            <person name="Henrissat B."/>
            <person name="Hermosa R."/>
            <person name="Hernandez-Onate M."/>
            <person name="Karaffa L."/>
            <person name="Kosti I."/>
            <person name="Le Crom S."/>
            <person name="Lindquist E."/>
            <person name="Lucas S."/>
            <person name="Luebeck M."/>
            <person name="Luebeck P.S."/>
            <person name="Margeot A."/>
            <person name="Metz B."/>
            <person name="Misra M."/>
            <person name="Nevalainen H."/>
            <person name="Omann M."/>
            <person name="Packer N."/>
            <person name="Perrone G."/>
            <person name="Uresti-Rivera E.E."/>
            <person name="Salamov A."/>
            <person name="Schmoll M."/>
            <person name="Seiboth B."/>
            <person name="Shapiro H."/>
            <person name="Sukno S."/>
            <person name="Tamayo-Ramos J.A."/>
            <person name="Tisch D."/>
            <person name="Wiest A."/>
            <person name="Wilkinson H.H."/>
            <person name="Zhang M."/>
            <person name="Coutinho P.M."/>
            <person name="Kenerley C.M."/>
            <person name="Monte E."/>
            <person name="Baker S.E."/>
            <person name="Grigoriev I.V."/>
        </authorList>
    </citation>
    <scope>NUCLEOTIDE SEQUENCE [LARGE SCALE GENOMIC DNA]</scope>
    <source>
        <strain evidence="3">ATCC 20476 / IMI 206040</strain>
    </source>
</reference>
<dbReference type="InterPro" id="IPR053178">
    <property type="entry name" value="Osmoadaptation_assoc"/>
</dbReference>
<comment type="caution">
    <text evidence="2">The sequence shown here is derived from an EMBL/GenBank/DDBJ whole genome shotgun (WGS) entry which is preliminary data.</text>
</comment>
<sequence>MVGIGGRSRGCKTCRRARVKCGFNPFPVFIDGLSLNEIKADNATEGDGKKETSLVPAPSLDEDNIFTTHLIMTLFIPFKGSNTVPNPSLSLWLMSSILPSDHPQAPQLAVRACAAAYFGKIHRQFSAAERGTVLYTKALRQLQKQLFDSEQVLKTDTLSATLLLALFEMITSKDMNGWLSHLLGVGHLIKFRGPQAHRDGTGKELFLTTRPSIALFEKLYNWRVKWEQDFSHTYFNVGLDSLKDLNVFELDSYPFPTAIFFTEHIRVAEICIYNAMLLLLHQACRQLPASIRPTVTSYENTYSWPRPSVLLAPGDGSVEDIIGEFCKLTVVDLMLGALCWNCSKRPPLFDSSCIRPKRPDFKPKGALF</sequence>
<proteinExistence type="predicted"/>
<evidence type="ECO:0000313" key="2">
    <source>
        <dbReference type="EMBL" id="EHK48690.1"/>
    </source>
</evidence>
<evidence type="ECO:0000313" key="3">
    <source>
        <dbReference type="Proteomes" id="UP000005426"/>
    </source>
</evidence>
<protein>
    <recommendedName>
        <fullName evidence="4">Zn(2)-C6 fungal-type domain-containing protein</fullName>
    </recommendedName>
</protein>
<keyword evidence="1" id="KW-0539">Nucleus</keyword>
<dbReference type="PANTHER" id="PTHR38111">
    <property type="entry name" value="ZN(2)-C6 FUNGAL-TYPE DOMAIN-CONTAINING PROTEIN-RELATED"/>
    <property type="match status" value="1"/>
</dbReference>
<dbReference type="EMBL" id="ABDG02000018">
    <property type="protein sequence ID" value="EHK48690.1"/>
    <property type="molecule type" value="Genomic_DNA"/>
</dbReference>